<evidence type="ECO:0000256" key="1">
    <source>
        <dbReference type="SAM" id="MobiDB-lite"/>
    </source>
</evidence>
<feature type="compositionally biased region" description="Polar residues" evidence="1">
    <location>
        <begin position="62"/>
        <end position="74"/>
    </location>
</feature>
<evidence type="ECO:0000313" key="2">
    <source>
        <dbReference type="EMBL" id="CAI9721097.1"/>
    </source>
</evidence>
<name>A0AA36AUI8_OCTVU</name>
<evidence type="ECO:0000313" key="3">
    <source>
        <dbReference type="Proteomes" id="UP001162480"/>
    </source>
</evidence>
<feature type="region of interest" description="Disordered" evidence="1">
    <location>
        <begin position="55"/>
        <end position="74"/>
    </location>
</feature>
<organism evidence="2 3">
    <name type="scientific">Octopus vulgaris</name>
    <name type="common">Common octopus</name>
    <dbReference type="NCBI Taxonomy" id="6645"/>
    <lineage>
        <taxon>Eukaryota</taxon>
        <taxon>Metazoa</taxon>
        <taxon>Spiralia</taxon>
        <taxon>Lophotrochozoa</taxon>
        <taxon>Mollusca</taxon>
        <taxon>Cephalopoda</taxon>
        <taxon>Coleoidea</taxon>
        <taxon>Octopodiformes</taxon>
        <taxon>Octopoda</taxon>
        <taxon>Incirrata</taxon>
        <taxon>Octopodidae</taxon>
        <taxon>Octopus</taxon>
    </lineage>
</organism>
<accession>A0AA36AUI8</accession>
<keyword evidence="3" id="KW-1185">Reference proteome</keyword>
<proteinExistence type="predicted"/>
<dbReference type="Proteomes" id="UP001162480">
    <property type="component" value="Chromosome 4"/>
</dbReference>
<gene>
    <name evidence="2" type="ORF">OCTVUL_1B009761</name>
</gene>
<reference evidence="2" key="1">
    <citation type="submission" date="2023-08" db="EMBL/GenBank/DDBJ databases">
        <authorList>
            <person name="Alioto T."/>
            <person name="Alioto T."/>
            <person name="Gomez Garrido J."/>
        </authorList>
    </citation>
    <scope>NUCLEOTIDE SEQUENCE</scope>
</reference>
<dbReference type="EMBL" id="OX597817">
    <property type="protein sequence ID" value="CAI9721097.1"/>
    <property type="molecule type" value="Genomic_DNA"/>
</dbReference>
<protein>
    <submittedName>
        <fullName evidence="2">Uncharacterized protein</fullName>
    </submittedName>
</protein>
<sequence>MRGEAGVAFAVKTTLVDKLEEFPIGINERLMSMRIPLAKGNYMTLTTRMEEPATKSFEFNENKSWGANGNQSVS</sequence>
<dbReference type="AlphaFoldDB" id="A0AA36AUI8"/>